<gene>
    <name evidence="1" type="ORF">Desfe_1010</name>
</gene>
<evidence type="ECO:0000313" key="2">
    <source>
        <dbReference type="Proteomes" id="UP000006175"/>
    </source>
</evidence>
<protein>
    <submittedName>
        <fullName evidence="1">Uncharacterized protein</fullName>
    </submittedName>
</protein>
<name>I3XSG8_DESAM</name>
<evidence type="ECO:0000313" key="1">
    <source>
        <dbReference type="EMBL" id="AFL66892.1"/>
    </source>
</evidence>
<dbReference type="HOGENOM" id="CLU_130780_0_0_2"/>
<dbReference type="KEGG" id="dfd:Desfe_1010"/>
<sequence length="140" mass="16300">MMHGIRYGDGCLEVKRVGEYLLLSGWNYSIEIRPRIISVKGFKRAEVKEIYDSRKKIVFIYHDAVKELRECYNTVEEIDLGDHLVKATSLFTGHYITIITPGYTLIDYIVITGDQTLIILQGKRNIFLEEHRDTLTLYLN</sequence>
<accession>I3XSG8</accession>
<organism evidence="1 2">
    <name type="scientific">Desulfurococcus amylolyticus DSM 16532</name>
    <dbReference type="NCBI Taxonomy" id="768672"/>
    <lineage>
        <taxon>Archaea</taxon>
        <taxon>Thermoproteota</taxon>
        <taxon>Thermoprotei</taxon>
        <taxon>Desulfurococcales</taxon>
        <taxon>Desulfurococcaceae</taxon>
        <taxon>Desulfurococcus</taxon>
    </lineage>
</organism>
<dbReference type="GeneID" id="13061388"/>
<dbReference type="AlphaFoldDB" id="I3XSG8"/>
<dbReference type="RefSeq" id="WP_014767788.1">
    <property type="nucleotide sequence ID" value="NC_018001.1"/>
</dbReference>
<keyword evidence="2" id="KW-1185">Reference proteome</keyword>
<reference evidence="1 2" key="1">
    <citation type="journal article" date="2012" name="J. Bacteriol.">
        <title>Complete Genome Sequence of Desulfurococcus fermentans, a Hyperthermophilic Cellulolytic Crenarchaeon Isolated from a Freshwater Hot Spring in Kamchatka, Russia.</title>
        <authorList>
            <person name="Susanti D."/>
            <person name="Johnson E.F."/>
            <person name="Rodriguez J.R."/>
            <person name="Anderson I."/>
            <person name="Perevalova A.A."/>
            <person name="Kyrpides N."/>
            <person name="Lucas S."/>
            <person name="Han J."/>
            <person name="Lapidus A."/>
            <person name="Cheng J.F."/>
            <person name="Goodwin L."/>
            <person name="Pitluck S."/>
            <person name="Mavrommatis K."/>
            <person name="Peters L."/>
            <person name="Land M.L."/>
            <person name="Hauser L."/>
            <person name="Gopalan V."/>
            <person name="Chan P.P."/>
            <person name="Lowe T.M."/>
            <person name="Atomi H."/>
            <person name="Bonch-Osmolovskaya E.A."/>
            <person name="Woyke T."/>
            <person name="Mukhopadhyay B."/>
        </authorList>
    </citation>
    <scope>NUCLEOTIDE SEQUENCE [LARGE SCALE GENOMIC DNA]</scope>
    <source>
        <strain evidence="1 2">DSM 16532</strain>
    </source>
</reference>
<dbReference type="eggNOG" id="arCOG06084">
    <property type="taxonomic scope" value="Archaea"/>
</dbReference>
<proteinExistence type="predicted"/>
<dbReference type="EMBL" id="CP003321">
    <property type="protein sequence ID" value="AFL66892.1"/>
    <property type="molecule type" value="Genomic_DNA"/>
</dbReference>
<dbReference type="Proteomes" id="UP000006175">
    <property type="component" value="Chromosome"/>
</dbReference>